<dbReference type="AlphaFoldDB" id="A0A6J4PAI6"/>
<dbReference type="EMBL" id="CADCUP010000187">
    <property type="protein sequence ID" value="CAA9410562.1"/>
    <property type="molecule type" value="Genomic_DNA"/>
</dbReference>
<accession>A0A6J4PAI6</accession>
<evidence type="ECO:0000313" key="3">
    <source>
        <dbReference type="EMBL" id="CAA9410562.1"/>
    </source>
</evidence>
<dbReference type="PANTHER" id="PTHR21198:SF7">
    <property type="entry name" value="ASPARTATE-GLUTAMATE RACEMASE FAMILY"/>
    <property type="match status" value="1"/>
</dbReference>
<protein>
    <submittedName>
        <fullName evidence="3">Aspartate racemase</fullName>
        <ecNumber evidence="3">5.1.1.13</ecNumber>
    </submittedName>
</protein>
<keyword evidence="2 3" id="KW-0413">Isomerase</keyword>
<reference evidence="3" key="1">
    <citation type="submission" date="2020-02" db="EMBL/GenBank/DDBJ databases">
        <authorList>
            <person name="Meier V. D."/>
        </authorList>
    </citation>
    <scope>NUCLEOTIDE SEQUENCE</scope>
    <source>
        <strain evidence="3">AVDCRST_MAG06</strain>
    </source>
</reference>
<gene>
    <name evidence="3" type="ORF">AVDCRST_MAG06-2825</name>
</gene>
<organism evidence="3">
    <name type="scientific">uncultured Nocardioides sp</name>
    <dbReference type="NCBI Taxonomy" id="198441"/>
    <lineage>
        <taxon>Bacteria</taxon>
        <taxon>Bacillati</taxon>
        <taxon>Actinomycetota</taxon>
        <taxon>Actinomycetes</taxon>
        <taxon>Propionibacteriales</taxon>
        <taxon>Nocardioidaceae</taxon>
        <taxon>Nocardioides</taxon>
        <taxon>environmental samples</taxon>
    </lineage>
</organism>
<dbReference type="InterPro" id="IPR004380">
    <property type="entry name" value="Asp_race"/>
</dbReference>
<dbReference type="RefSeq" id="WP_295660847.1">
    <property type="nucleotide sequence ID" value="NZ_CADCUP010000187.1"/>
</dbReference>
<dbReference type="PANTHER" id="PTHR21198">
    <property type="entry name" value="GLUTAMATE RACEMASE"/>
    <property type="match status" value="1"/>
</dbReference>
<evidence type="ECO:0000256" key="2">
    <source>
        <dbReference type="ARBA" id="ARBA00023235"/>
    </source>
</evidence>
<dbReference type="EC" id="5.1.1.13" evidence="3"/>
<dbReference type="SUPFAM" id="SSF53681">
    <property type="entry name" value="Aspartate/glutamate racemase"/>
    <property type="match status" value="2"/>
</dbReference>
<name>A0A6J4PAI6_9ACTN</name>
<comment type="similarity">
    <text evidence="1">Belongs to the aspartate/glutamate racemases family.</text>
</comment>
<dbReference type="InterPro" id="IPR015942">
    <property type="entry name" value="Asp/Glu/hydantoin_racemase"/>
</dbReference>
<dbReference type="Gene3D" id="3.40.50.1860">
    <property type="match status" value="2"/>
</dbReference>
<evidence type="ECO:0000256" key="1">
    <source>
        <dbReference type="ARBA" id="ARBA00007847"/>
    </source>
</evidence>
<dbReference type="Pfam" id="PF01177">
    <property type="entry name" value="Asp_Glu_race"/>
    <property type="match status" value="1"/>
</dbReference>
<dbReference type="NCBIfam" id="TIGR00035">
    <property type="entry name" value="asp_race"/>
    <property type="match status" value="1"/>
</dbReference>
<dbReference type="InterPro" id="IPR001920">
    <property type="entry name" value="Asp/Glu_race"/>
</dbReference>
<sequence length="233" mass="24561">MQTIGLIGGMSWHSTASYYRIVNETVAARLGGHASARITLQSLDFAEVRACQLAGDWDRAAALLTDAARACVAGGADVVAICTNLMHKVAPQVEAGIDVPLVHIADAVAGLAAPQGWDRLGILGARWVMEETFYADRLGRHGITALSPDAADRDLVDRVIFDELTQGRVEDASRRAYVEVIERLAARGAQAVVLACTEIGLLVSPADSPLPLIDSADAHARALAEVALSPAFA</sequence>
<proteinExistence type="inferred from homology"/>
<dbReference type="GO" id="GO:0047689">
    <property type="term" value="F:aspartate racemase activity"/>
    <property type="evidence" value="ECO:0007669"/>
    <property type="project" value="UniProtKB-EC"/>
</dbReference>